<sequence length="467" mass="52977">MSQNLLTLPHPHPATALKEISCDRLGFMQRCAQDYGDIVPLELGDQWFCLLTNPQYITEVLKDRLLFIKGKDLQQLRGVLGNGLLNSEGDFWLRQRRLAQPVFHQQQINSYASVMVEYTQQMLATWQDGQIHDVHEAMMRLTLNIVMKTLFDQDVNDGAAGTIAHALDEAMNWVEYQETQDVMSALTEIGEMQQLSAGRDFPQATQEAYQDMDQRYQEAIKLLDETVYAMINHRRSSGVTGKDLLGMLMEVEDADDGSRMTDKQLRDETTTLILAGHETTANALSWTWMLLAQHPHVREKLSAELKTVLNGRPPTMADLPQLPYTTWVIKESMRLYPPATDVSREATQDCEIGGYFIPKGTTLIASQWVMHRDSRYFSDPELFQPERWANDLEKQLPRGVYFPFGDGPRVCIGKSFALMEAVLLLAAIAQKFHLDLICDQTIELQPSITLRPRYGIQAVLKAVPATA</sequence>
<dbReference type="InterPro" id="IPR002401">
    <property type="entry name" value="Cyt_P450_E_grp-I"/>
</dbReference>
<dbReference type="PRINTS" id="PR00463">
    <property type="entry name" value="EP450I"/>
</dbReference>
<dbReference type="Pfam" id="PF00067">
    <property type="entry name" value="p450"/>
    <property type="match status" value="1"/>
</dbReference>
<dbReference type="PRINTS" id="PR00385">
    <property type="entry name" value="P450"/>
</dbReference>
<evidence type="ECO:0000256" key="3">
    <source>
        <dbReference type="ARBA" id="ARBA00022723"/>
    </source>
</evidence>
<dbReference type="InterPro" id="IPR001128">
    <property type="entry name" value="Cyt_P450"/>
</dbReference>
<evidence type="ECO:0000256" key="1">
    <source>
        <dbReference type="ARBA" id="ARBA00010617"/>
    </source>
</evidence>
<dbReference type="PANTHER" id="PTHR24291">
    <property type="entry name" value="CYTOCHROME P450 FAMILY 4"/>
    <property type="match status" value="1"/>
</dbReference>
<reference evidence="9" key="1">
    <citation type="submission" date="2017-04" db="EMBL/GenBank/DDBJ databases">
        <title>Genome deletions in a multicellular cyanobacterial endosymbiont for morphological adaptation in marine diatoms.</title>
        <authorList>
            <person name="Wang Y."/>
            <person name="Gao H."/>
            <person name="Li R."/>
            <person name="Xu X."/>
        </authorList>
    </citation>
    <scope>NUCLEOTIDE SEQUENCE</scope>
    <source>
        <strain evidence="9">FACHB 800</strain>
    </source>
</reference>
<evidence type="ECO:0000313" key="9">
    <source>
        <dbReference type="EMBL" id="QXE25039.1"/>
    </source>
</evidence>
<keyword evidence="2 7" id="KW-0349">Heme</keyword>
<dbReference type="GO" id="GO:0004497">
    <property type="term" value="F:monooxygenase activity"/>
    <property type="evidence" value="ECO:0007669"/>
    <property type="project" value="UniProtKB-KW"/>
</dbReference>
<dbReference type="CDD" id="cd20620">
    <property type="entry name" value="CYP132-like"/>
    <property type="match status" value="1"/>
</dbReference>
<dbReference type="EMBL" id="CP021056">
    <property type="protein sequence ID" value="QXE25039.1"/>
    <property type="molecule type" value="Genomic_DNA"/>
</dbReference>
<name>A0A975TAC9_9NOST</name>
<gene>
    <name evidence="9" type="ORF">B6N60_03749</name>
</gene>
<dbReference type="Proteomes" id="UP000683511">
    <property type="component" value="Chromosome"/>
</dbReference>
<dbReference type="AlphaFoldDB" id="A0A975TAC9"/>
<dbReference type="PROSITE" id="PS00086">
    <property type="entry name" value="CYTOCHROME_P450"/>
    <property type="match status" value="1"/>
</dbReference>
<accession>A0A975TAC9</accession>
<dbReference type="Gene3D" id="1.10.630.10">
    <property type="entry name" value="Cytochrome P450"/>
    <property type="match status" value="1"/>
</dbReference>
<comment type="similarity">
    <text evidence="1 8">Belongs to the cytochrome P450 family.</text>
</comment>
<dbReference type="RefSeq" id="WP_190602465.1">
    <property type="nucleotide sequence ID" value="NZ_CP021056.1"/>
</dbReference>
<keyword evidence="6 8" id="KW-0503">Monooxygenase</keyword>
<evidence type="ECO:0000256" key="7">
    <source>
        <dbReference type="PIRSR" id="PIRSR602401-1"/>
    </source>
</evidence>
<dbReference type="InterPro" id="IPR017972">
    <property type="entry name" value="Cyt_P450_CS"/>
</dbReference>
<evidence type="ECO:0000256" key="4">
    <source>
        <dbReference type="ARBA" id="ARBA00023002"/>
    </source>
</evidence>
<evidence type="ECO:0000256" key="5">
    <source>
        <dbReference type="ARBA" id="ARBA00023004"/>
    </source>
</evidence>
<evidence type="ECO:0000313" key="10">
    <source>
        <dbReference type="Proteomes" id="UP000683511"/>
    </source>
</evidence>
<dbReference type="GO" id="GO:0016705">
    <property type="term" value="F:oxidoreductase activity, acting on paired donors, with incorporation or reduction of molecular oxygen"/>
    <property type="evidence" value="ECO:0007669"/>
    <property type="project" value="InterPro"/>
</dbReference>
<dbReference type="SUPFAM" id="SSF48264">
    <property type="entry name" value="Cytochrome P450"/>
    <property type="match status" value="1"/>
</dbReference>
<protein>
    <submittedName>
        <fullName evidence="9">Cytochrome P450</fullName>
    </submittedName>
</protein>
<keyword evidence="4 8" id="KW-0560">Oxidoreductase</keyword>
<organism evidence="9 10">
    <name type="scientific">Richelia sinica FACHB-800</name>
    <dbReference type="NCBI Taxonomy" id="1357546"/>
    <lineage>
        <taxon>Bacteria</taxon>
        <taxon>Bacillati</taxon>
        <taxon>Cyanobacteriota</taxon>
        <taxon>Cyanophyceae</taxon>
        <taxon>Nostocales</taxon>
        <taxon>Nostocaceae</taxon>
        <taxon>Richelia</taxon>
    </lineage>
</organism>
<keyword evidence="5 7" id="KW-0408">Iron</keyword>
<dbReference type="GO" id="GO:0020037">
    <property type="term" value="F:heme binding"/>
    <property type="evidence" value="ECO:0007669"/>
    <property type="project" value="InterPro"/>
</dbReference>
<dbReference type="KEGG" id="rsin:B6N60_03749"/>
<dbReference type="InterPro" id="IPR050196">
    <property type="entry name" value="Cytochrome_P450_Monoox"/>
</dbReference>
<comment type="cofactor">
    <cofactor evidence="7">
        <name>heme</name>
        <dbReference type="ChEBI" id="CHEBI:30413"/>
    </cofactor>
</comment>
<evidence type="ECO:0000256" key="2">
    <source>
        <dbReference type="ARBA" id="ARBA00022617"/>
    </source>
</evidence>
<keyword evidence="3 7" id="KW-0479">Metal-binding</keyword>
<dbReference type="GO" id="GO:0005506">
    <property type="term" value="F:iron ion binding"/>
    <property type="evidence" value="ECO:0007669"/>
    <property type="project" value="InterPro"/>
</dbReference>
<evidence type="ECO:0000256" key="6">
    <source>
        <dbReference type="ARBA" id="ARBA00023033"/>
    </source>
</evidence>
<feature type="binding site" description="axial binding residue" evidence="7">
    <location>
        <position position="411"/>
    </location>
    <ligand>
        <name>heme</name>
        <dbReference type="ChEBI" id="CHEBI:30413"/>
    </ligand>
    <ligandPart>
        <name>Fe</name>
        <dbReference type="ChEBI" id="CHEBI:18248"/>
    </ligandPart>
</feature>
<proteinExistence type="inferred from homology"/>
<dbReference type="InterPro" id="IPR036396">
    <property type="entry name" value="Cyt_P450_sf"/>
</dbReference>
<evidence type="ECO:0000256" key="8">
    <source>
        <dbReference type="RuleBase" id="RU000461"/>
    </source>
</evidence>
<keyword evidence="10" id="KW-1185">Reference proteome</keyword>
<dbReference type="PANTHER" id="PTHR24291:SF50">
    <property type="entry name" value="BIFUNCTIONAL ALBAFLAVENONE MONOOXYGENASE_TERPENE SYNTHASE"/>
    <property type="match status" value="1"/>
</dbReference>